<comment type="caution">
    <text evidence="1">The sequence shown here is derived from an EMBL/GenBank/DDBJ whole genome shotgun (WGS) entry which is preliminary data.</text>
</comment>
<protein>
    <submittedName>
        <fullName evidence="1">CENPB DNA-binding domain containing protein 1-like 30</fullName>
    </submittedName>
</protein>
<evidence type="ECO:0000313" key="1">
    <source>
        <dbReference type="EMBL" id="KAG7162161.1"/>
    </source>
</evidence>
<dbReference type="Proteomes" id="UP000747542">
    <property type="component" value="Unassembled WGS sequence"/>
</dbReference>
<gene>
    <name evidence="1" type="ORF">Hamer_G010824</name>
</gene>
<evidence type="ECO:0000313" key="2">
    <source>
        <dbReference type="Proteomes" id="UP000747542"/>
    </source>
</evidence>
<sequence length="110" mass="12259">MPPNHPLSYGTSGAKKCKAITVEIQMDVLKHYEGDERTAHTICDLEVGQSILRTICDGAEKIKESAKSGTLISASKTSYSRSMIMERMEQMLSTWIKHHTVSVSMFVIQV</sequence>
<dbReference type="EMBL" id="JAHLQT010028013">
    <property type="protein sequence ID" value="KAG7162161.1"/>
    <property type="molecule type" value="Genomic_DNA"/>
</dbReference>
<reference evidence="1" key="1">
    <citation type="journal article" date="2021" name="Sci. Adv.">
        <title>The American lobster genome reveals insights on longevity, neural, and immune adaptations.</title>
        <authorList>
            <person name="Polinski J.M."/>
            <person name="Zimin A.V."/>
            <person name="Clark K.F."/>
            <person name="Kohn A.B."/>
            <person name="Sadowski N."/>
            <person name="Timp W."/>
            <person name="Ptitsyn A."/>
            <person name="Khanna P."/>
            <person name="Romanova D.Y."/>
            <person name="Williams P."/>
            <person name="Greenwood S.J."/>
            <person name="Moroz L.L."/>
            <person name="Walt D.R."/>
            <person name="Bodnar A.G."/>
        </authorList>
    </citation>
    <scope>NUCLEOTIDE SEQUENCE</scope>
    <source>
        <strain evidence="1">GMGI-L3</strain>
    </source>
</reference>
<keyword evidence="2" id="KW-1185">Reference proteome</keyword>
<name>A0A8J5JTH4_HOMAM</name>
<proteinExistence type="predicted"/>
<accession>A0A8J5JTH4</accession>
<organism evidence="1 2">
    <name type="scientific">Homarus americanus</name>
    <name type="common">American lobster</name>
    <dbReference type="NCBI Taxonomy" id="6706"/>
    <lineage>
        <taxon>Eukaryota</taxon>
        <taxon>Metazoa</taxon>
        <taxon>Ecdysozoa</taxon>
        <taxon>Arthropoda</taxon>
        <taxon>Crustacea</taxon>
        <taxon>Multicrustacea</taxon>
        <taxon>Malacostraca</taxon>
        <taxon>Eumalacostraca</taxon>
        <taxon>Eucarida</taxon>
        <taxon>Decapoda</taxon>
        <taxon>Pleocyemata</taxon>
        <taxon>Astacidea</taxon>
        <taxon>Nephropoidea</taxon>
        <taxon>Nephropidae</taxon>
        <taxon>Homarus</taxon>
    </lineage>
</organism>
<keyword evidence="1" id="KW-0238">DNA-binding</keyword>
<dbReference type="GO" id="GO:0003677">
    <property type="term" value="F:DNA binding"/>
    <property type="evidence" value="ECO:0007669"/>
    <property type="project" value="UniProtKB-KW"/>
</dbReference>
<dbReference type="AlphaFoldDB" id="A0A8J5JTH4"/>